<proteinExistence type="predicted"/>
<reference evidence="2" key="1">
    <citation type="journal article" date="2011" name="Nature">
        <title>Genome sequence and analysis of the tuber crop potato.</title>
        <authorList>
            <consortium name="The Potato Genome Sequencing Consortium"/>
        </authorList>
    </citation>
    <scope>NUCLEOTIDE SEQUENCE [LARGE SCALE GENOMIC DNA]</scope>
    <source>
        <strain evidence="2">cv. DM1-3 516 R44</strain>
    </source>
</reference>
<dbReference type="PaxDb" id="4113-PGSC0003DMT400009234"/>
<dbReference type="HOGENOM" id="CLU_3036151_0_0_1"/>
<dbReference type="InParanoid" id="M0ZVU4"/>
<accession>M0ZVU4</accession>
<protein>
    <submittedName>
        <fullName evidence="1">Uncharacterized protein</fullName>
    </submittedName>
</protein>
<keyword evidence="2" id="KW-1185">Reference proteome</keyword>
<dbReference type="Gramene" id="PGSC0003DMT400009234">
    <property type="protein sequence ID" value="PGSC0003DMT400009234"/>
    <property type="gene ID" value="PGSC0003DMG401003586"/>
</dbReference>
<evidence type="ECO:0000313" key="2">
    <source>
        <dbReference type="Proteomes" id="UP000011115"/>
    </source>
</evidence>
<sequence length="55" mass="6873">MQFPMNWKKKTLKIEKKWAWFSVIYSHKFARRSFSFGTFVSSQKLFLREPEKRER</sequence>
<dbReference type="EnsemblPlants" id="PGSC0003DMT400009234">
    <property type="protein sequence ID" value="PGSC0003DMT400009234"/>
    <property type="gene ID" value="PGSC0003DMG401003586"/>
</dbReference>
<organism evidence="1 2">
    <name type="scientific">Solanum tuberosum</name>
    <name type="common">Potato</name>
    <dbReference type="NCBI Taxonomy" id="4113"/>
    <lineage>
        <taxon>Eukaryota</taxon>
        <taxon>Viridiplantae</taxon>
        <taxon>Streptophyta</taxon>
        <taxon>Embryophyta</taxon>
        <taxon>Tracheophyta</taxon>
        <taxon>Spermatophyta</taxon>
        <taxon>Magnoliopsida</taxon>
        <taxon>eudicotyledons</taxon>
        <taxon>Gunneridae</taxon>
        <taxon>Pentapetalae</taxon>
        <taxon>asterids</taxon>
        <taxon>lamiids</taxon>
        <taxon>Solanales</taxon>
        <taxon>Solanaceae</taxon>
        <taxon>Solanoideae</taxon>
        <taxon>Solaneae</taxon>
        <taxon>Solanum</taxon>
    </lineage>
</organism>
<reference evidence="1" key="2">
    <citation type="submission" date="2015-06" db="UniProtKB">
        <authorList>
            <consortium name="EnsemblPlants"/>
        </authorList>
    </citation>
    <scope>IDENTIFICATION</scope>
    <source>
        <strain evidence="1">DM1-3 516 R44</strain>
    </source>
</reference>
<evidence type="ECO:0000313" key="1">
    <source>
        <dbReference type="EnsemblPlants" id="PGSC0003DMT400009234"/>
    </source>
</evidence>
<dbReference type="Proteomes" id="UP000011115">
    <property type="component" value="Unassembled WGS sequence"/>
</dbReference>
<dbReference type="AlphaFoldDB" id="M0ZVU4"/>
<name>M0ZVU4_SOLTU</name>